<organism evidence="9 10">
    <name type="scientific">Dictyocaulus viviparus</name>
    <name type="common">Bovine lungworm</name>
    <dbReference type="NCBI Taxonomy" id="29172"/>
    <lineage>
        <taxon>Eukaryota</taxon>
        <taxon>Metazoa</taxon>
        <taxon>Ecdysozoa</taxon>
        <taxon>Nematoda</taxon>
        <taxon>Chromadorea</taxon>
        <taxon>Rhabditida</taxon>
        <taxon>Rhabditina</taxon>
        <taxon>Rhabditomorpha</taxon>
        <taxon>Strongyloidea</taxon>
        <taxon>Metastrongylidae</taxon>
        <taxon>Dictyocaulus</taxon>
    </lineage>
</organism>
<dbReference type="Gene3D" id="1.10.260.40">
    <property type="entry name" value="lambda repressor-like DNA-binding domains"/>
    <property type="match status" value="1"/>
</dbReference>
<evidence type="ECO:0000313" key="10">
    <source>
        <dbReference type="Proteomes" id="UP000053766"/>
    </source>
</evidence>
<keyword evidence="6" id="KW-0539">Nucleus</keyword>
<evidence type="ECO:0000256" key="6">
    <source>
        <dbReference type="ARBA" id="ARBA00023242"/>
    </source>
</evidence>
<evidence type="ECO:0000256" key="2">
    <source>
        <dbReference type="ARBA" id="ARBA00023015"/>
    </source>
</evidence>
<keyword evidence="4" id="KW-0371">Homeobox</keyword>
<evidence type="ECO:0000259" key="7">
    <source>
        <dbReference type="PROSITE" id="PS51936"/>
    </source>
</evidence>
<dbReference type="PROSITE" id="PS51937">
    <property type="entry name" value="HNF_P1"/>
    <property type="match status" value="1"/>
</dbReference>
<proteinExistence type="predicted"/>
<keyword evidence="3" id="KW-0238">DNA-binding</keyword>
<evidence type="ECO:0000256" key="5">
    <source>
        <dbReference type="ARBA" id="ARBA00023163"/>
    </source>
</evidence>
<evidence type="ECO:0000256" key="4">
    <source>
        <dbReference type="ARBA" id="ARBA00023155"/>
    </source>
</evidence>
<dbReference type="Pfam" id="PF04814">
    <property type="entry name" value="HNF-1_N"/>
    <property type="match status" value="1"/>
</dbReference>
<dbReference type="PROSITE" id="PS51936">
    <property type="entry name" value="POU_4"/>
    <property type="match status" value="1"/>
</dbReference>
<accession>A0A0D8XAB1</accession>
<feature type="domain" description="POU-specific atypical" evidence="7">
    <location>
        <begin position="140"/>
        <end position="227"/>
    </location>
</feature>
<dbReference type="InterPro" id="IPR044866">
    <property type="entry name" value="HNF_P1"/>
</dbReference>
<dbReference type="SUPFAM" id="SSF47413">
    <property type="entry name" value="lambda repressor-like DNA-binding domains"/>
    <property type="match status" value="1"/>
</dbReference>
<dbReference type="EMBL" id="KN716804">
    <property type="protein sequence ID" value="KJH41540.1"/>
    <property type="molecule type" value="Genomic_DNA"/>
</dbReference>
<feature type="non-terminal residue" evidence="9">
    <location>
        <position position="227"/>
    </location>
</feature>
<dbReference type="AlphaFoldDB" id="A0A0D8XAB1"/>
<gene>
    <name evidence="9" type="ORF">DICVIV_12481</name>
</gene>
<dbReference type="GO" id="GO:0005634">
    <property type="term" value="C:nucleus"/>
    <property type="evidence" value="ECO:0007669"/>
    <property type="project" value="UniProtKB-SubCell"/>
</dbReference>
<evidence type="ECO:0000256" key="3">
    <source>
        <dbReference type="ARBA" id="ARBA00023125"/>
    </source>
</evidence>
<sequence length="227" mass="25253">MFSGVISHRVDPMILFTVEQLELIRRLRSTGISPAQVAEAFRQLEQVDNLLDTSSAAQPPIPVTISASPSDITSRHSPDRTNIQINPTIVSVASLTEPTTSQTSDVSMNLSEISAVSSTTIPQPTLPRYENNVGGRPIRSLRTPMKEITTLDRPEELDEFMEQGEEACIADMKQFITQYSLRQTTVAMMTGTNEYECVRDGAYCNIKLIENVSRQFVLLNSSQLRTE</sequence>
<keyword evidence="5" id="KW-0804">Transcription</keyword>
<dbReference type="Proteomes" id="UP000053766">
    <property type="component" value="Unassembled WGS sequence"/>
</dbReference>
<keyword evidence="10" id="KW-1185">Reference proteome</keyword>
<dbReference type="OrthoDB" id="5856131at2759"/>
<name>A0A0D8XAB1_DICVI</name>
<dbReference type="InterPro" id="IPR044869">
    <property type="entry name" value="HNF-1_POU"/>
</dbReference>
<keyword evidence="2" id="KW-0805">Transcription regulation</keyword>
<evidence type="ECO:0000256" key="1">
    <source>
        <dbReference type="ARBA" id="ARBA00004123"/>
    </source>
</evidence>
<reference evidence="9 10" key="1">
    <citation type="submission" date="2013-11" db="EMBL/GenBank/DDBJ databases">
        <title>Draft genome of the bovine lungworm Dictyocaulus viviparus.</title>
        <authorList>
            <person name="Mitreva M."/>
        </authorList>
    </citation>
    <scope>NUCLEOTIDE SEQUENCE [LARGE SCALE GENOMIC DNA]</scope>
    <source>
        <strain evidence="9 10">HannoverDv2000</strain>
    </source>
</reference>
<dbReference type="InterPro" id="IPR040363">
    <property type="entry name" value="HMBOX1"/>
</dbReference>
<dbReference type="STRING" id="29172.A0A0D8XAB1"/>
<dbReference type="GO" id="GO:0003691">
    <property type="term" value="F:double-stranded telomeric DNA binding"/>
    <property type="evidence" value="ECO:0007669"/>
    <property type="project" value="InterPro"/>
</dbReference>
<dbReference type="PANTHER" id="PTHR14618">
    <property type="entry name" value="HOMEODOX-CONTAINING PROTEIN 1 HMBOX1"/>
    <property type="match status" value="1"/>
</dbReference>
<protein>
    <submittedName>
        <fullName evidence="9">Uncharacterized protein</fullName>
    </submittedName>
</protein>
<evidence type="ECO:0000259" key="8">
    <source>
        <dbReference type="PROSITE" id="PS51937"/>
    </source>
</evidence>
<feature type="domain" description="HNF-p1" evidence="8">
    <location>
        <begin position="12"/>
        <end position="43"/>
    </location>
</feature>
<dbReference type="InterPro" id="IPR006899">
    <property type="entry name" value="HNF-1_N"/>
</dbReference>
<evidence type="ECO:0000313" key="9">
    <source>
        <dbReference type="EMBL" id="KJH41540.1"/>
    </source>
</evidence>
<dbReference type="InterPro" id="IPR010982">
    <property type="entry name" value="Lambda_DNA-bd_dom_sf"/>
</dbReference>
<reference evidence="10" key="2">
    <citation type="journal article" date="2016" name="Sci. Rep.">
        <title>Dictyocaulus viviparus genome, variome and transcriptome elucidate lungworm biology and support future intervention.</title>
        <authorList>
            <person name="McNulty S.N."/>
            <person name="Strube C."/>
            <person name="Rosa B.A."/>
            <person name="Martin J.C."/>
            <person name="Tyagi R."/>
            <person name="Choi Y.J."/>
            <person name="Wang Q."/>
            <person name="Hallsworth Pepin K."/>
            <person name="Zhang X."/>
            <person name="Ozersky P."/>
            <person name="Wilson R.K."/>
            <person name="Sternberg P.W."/>
            <person name="Gasser R.B."/>
            <person name="Mitreva M."/>
        </authorList>
    </citation>
    <scope>NUCLEOTIDE SEQUENCE [LARGE SCALE GENOMIC DNA]</scope>
    <source>
        <strain evidence="10">HannoverDv2000</strain>
    </source>
</reference>
<dbReference type="GO" id="GO:0045893">
    <property type="term" value="P:positive regulation of DNA-templated transcription"/>
    <property type="evidence" value="ECO:0007669"/>
    <property type="project" value="InterPro"/>
</dbReference>
<comment type="subcellular location">
    <subcellularLocation>
        <location evidence="1">Nucleus</location>
    </subcellularLocation>
</comment>
<dbReference type="PANTHER" id="PTHR14618:SF0">
    <property type="entry name" value="HOMEOBOX-CONTAINING PROTEIN 1"/>
    <property type="match status" value="1"/>
</dbReference>